<evidence type="ECO:0000313" key="1">
    <source>
        <dbReference type="EMBL" id="GAD19032.1"/>
    </source>
</evidence>
<proteinExistence type="predicted"/>
<sequence>MKLKQSKLTLYAMITLIISSLFLGGCYKKPKAQGSFRATECKTICDSNQCQTKCLSADGTFK</sequence>
<reference evidence="1 2" key="1">
    <citation type="journal article" date="2013" name="Genome Announc.">
        <title>Draft Genome Sequence of Helicobacter fennelliae Strain MRY12-0050, Isolated from a Bacteremia Patient.</title>
        <authorList>
            <person name="Rimbara E."/>
            <person name="Matsui M."/>
            <person name="Mori S."/>
            <person name="Suzuki S."/>
            <person name="Suzuki M."/>
            <person name="Kim H."/>
            <person name="Sekizuka T."/>
            <person name="Kuroda M."/>
            <person name="Shibayama K."/>
        </authorList>
    </citation>
    <scope>NUCLEOTIDE SEQUENCE [LARGE SCALE GENOMIC DNA]</scope>
    <source>
        <strain evidence="1 2">MRY12-0050</strain>
    </source>
</reference>
<evidence type="ECO:0008006" key="3">
    <source>
        <dbReference type="Google" id="ProtNLM"/>
    </source>
</evidence>
<dbReference type="PROSITE" id="PS51257">
    <property type="entry name" value="PROKAR_LIPOPROTEIN"/>
    <property type="match status" value="1"/>
</dbReference>
<name>T1DW17_9HELI</name>
<dbReference type="EMBL" id="BASD01000012">
    <property type="protein sequence ID" value="GAD19032.1"/>
    <property type="molecule type" value="Genomic_DNA"/>
</dbReference>
<keyword evidence="2" id="KW-1185">Reference proteome</keyword>
<evidence type="ECO:0000313" key="2">
    <source>
        <dbReference type="Proteomes" id="UP000018143"/>
    </source>
</evidence>
<dbReference type="AlphaFoldDB" id="T1DW17"/>
<protein>
    <recommendedName>
        <fullName evidence="3">Lipoprotein</fullName>
    </recommendedName>
</protein>
<dbReference type="STRING" id="1325130.HFN_0163"/>
<dbReference type="Proteomes" id="UP000018143">
    <property type="component" value="Unassembled WGS sequence"/>
</dbReference>
<comment type="caution">
    <text evidence="1">The sequence shown here is derived from an EMBL/GenBank/DDBJ whole genome shotgun (WGS) entry which is preliminary data.</text>
</comment>
<dbReference type="RefSeq" id="WP_023948137.1">
    <property type="nucleotide sequence ID" value="NZ_BASD01000012.1"/>
</dbReference>
<gene>
    <name evidence="1" type="ORF">HFN_0163</name>
</gene>
<dbReference type="OrthoDB" id="5329779at2"/>
<accession>T1DW17</accession>
<organism evidence="1 2">
    <name type="scientific">Helicobacter fennelliae MRY12-0050</name>
    <dbReference type="NCBI Taxonomy" id="1325130"/>
    <lineage>
        <taxon>Bacteria</taxon>
        <taxon>Pseudomonadati</taxon>
        <taxon>Campylobacterota</taxon>
        <taxon>Epsilonproteobacteria</taxon>
        <taxon>Campylobacterales</taxon>
        <taxon>Helicobacteraceae</taxon>
        <taxon>Helicobacter</taxon>
    </lineage>
</organism>